<dbReference type="Proteomes" id="UP000003879">
    <property type="component" value="Unassembled WGS sequence"/>
</dbReference>
<reference evidence="1 2" key="1">
    <citation type="submission" date="2012-02" db="EMBL/GenBank/DDBJ databases">
        <title>The Genome Sequence of Bacteroides fragilis CL07T12C05.</title>
        <authorList>
            <consortium name="The Broad Institute Genome Sequencing Platform"/>
            <person name="Earl A."/>
            <person name="Ward D."/>
            <person name="Feldgarden M."/>
            <person name="Gevers D."/>
            <person name="Zitomersky N.L."/>
            <person name="Coyne M.J."/>
            <person name="Comstock L.E."/>
            <person name="Young S.K."/>
            <person name="Zeng Q."/>
            <person name="Gargeya S."/>
            <person name="Fitzgerald M."/>
            <person name="Haas B."/>
            <person name="Abouelleil A."/>
            <person name="Alvarado L."/>
            <person name="Arachchi H.M."/>
            <person name="Berlin A."/>
            <person name="Chapman S.B."/>
            <person name="Gearin G."/>
            <person name="Goldberg J."/>
            <person name="Griggs A."/>
            <person name="Gujja S."/>
            <person name="Hansen M."/>
            <person name="Heiman D."/>
            <person name="Howarth C."/>
            <person name="Larimer J."/>
            <person name="Lui A."/>
            <person name="MacDonald P.J.P."/>
            <person name="McCowen C."/>
            <person name="Montmayeur A."/>
            <person name="Murphy C."/>
            <person name="Neiman D."/>
            <person name="Pearson M."/>
            <person name="Priest M."/>
            <person name="Roberts A."/>
            <person name="Saif S."/>
            <person name="Shea T."/>
            <person name="Sisk P."/>
            <person name="Stolte C."/>
            <person name="Sykes S."/>
            <person name="Wortman J."/>
            <person name="Nusbaum C."/>
            <person name="Birren B."/>
        </authorList>
    </citation>
    <scope>NUCLEOTIDE SEQUENCE [LARGE SCALE GENOMIC DNA]</scope>
    <source>
        <strain evidence="1 2">CL07T12C05</strain>
    </source>
</reference>
<name>A0A0E2AJQ6_BACFG</name>
<evidence type="ECO:0000313" key="1">
    <source>
        <dbReference type="EMBL" id="EIY90163.1"/>
    </source>
</evidence>
<dbReference type="AlphaFoldDB" id="A0A0E2AJQ6"/>
<comment type="caution">
    <text evidence="1">The sequence shown here is derived from an EMBL/GenBank/DDBJ whole genome shotgun (WGS) entry which is preliminary data.</text>
</comment>
<proteinExistence type="predicted"/>
<accession>A0A0E2AJQ6</accession>
<evidence type="ECO:0000313" key="2">
    <source>
        <dbReference type="Proteomes" id="UP000003879"/>
    </source>
</evidence>
<gene>
    <name evidence="1" type="ORF">HMPREF1056_04170</name>
</gene>
<dbReference type="HOGENOM" id="CLU_2393690_0_0_10"/>
<dbReference type="EMBL" id="AGXN01000023">
    <property type="protein sequence ID" value="EIY90163.1"/>
    <property type="molecule type" value="Genomic_DNA"/>
</dbReference>
<protein>
    <submittedName>
        <fullName evidence="1">Uncharacterized protein</fullName>
    </submittedName>
</protein>
<sequence length="109" mass="12401">MVLSAIWVIPYYSFYQRQEWDGKIWCIGNTIKSHRSTPLSVTFKCMTGDSINLIFLFLYFFLGEGMGESDCVSVPFQIISKIACEFFPSSFSTFTICIRLIINGVLNGV</sequence>
<organism evidence="1 2">
    <name type="scientific">Bacteroides fragilis CL07T12C05</name>
    <dbReference type="NCBI Taxonomy" id="997883"/>
    <lineage>
        <taxon>Bacteria</taxon>
        <taxon>Pseudomonadati</taxon>
        <taxon>Bacteroidota</taxon>
        <taxon>Bacteroidia</taxon>
        <taxon>Bacteroidales</taxon>
        <taxon>Bacteroidaceae</taxon>
        <taxon>Bacteroides</taxon>
    </lineage>
</organism>